<protein>
    <submittedName>
        <fullName evidence="1">Uncharacterized protein</fullName>
    </submittedName>
</protein>
<accession>A0ACC0ASH1</accession>
<organism evidence="1 2">
    <name type="scientific">Catharanthus roseus</name>
    <name type="common">Madagascar periwinkle</name>
    <name type="synonym">Vinca rosea</name>
    <dbReference type="NCBI Taxonomy" id="4058"/>
    <lineage>
        <taxon>Eukaryota</taxon>
        <taxon>Viridiplantae</taxon>
        <taxon>Streptophyta</taxon>
        <taxon>Embryophyta</taxon>
        <taxon>Tracheophyta</taxon>
        <taxon>Spermatophyta</taxon>
        <taxon>Magnoliopsida</taxon>
        <taxon>eudicotyledons</taxon>
        <taxon>Gunneridae</taxon>
        <taxon>Pentapetalae</taxon>
        <taxon>asterids</taxon>
        <taxon>lamiids</taxon>
        <taxon>Gentianales</taxon>
        <taxon>Apocynaceae</taxon>
        <taxon>Rauvolfioideae</taxon>
        <taxon>Vinceae</taxon>
        <taxon>Catharanthinae</taxon>
        <taxon>Catharanthus</taxon>
    </lineage>
</organism>
<comment type="caution">
    <text evidence="1">The sequence shown here is derived from an EMBL/GenBank/DDBJ whole genome shotgun (WGS) entry which is preliminary data.</text>
</comment>
<name>A0ACC0ASH1_CATRO</name>
<evidence type="ECO:0000313" key="1">
    <source>
        <dbReference type="EMBL" id="KAI5663215.1"/>
    </source>
</evidence>
<reference evidence="2" key="1">
    <citation type="journal article" date="2023" name="Nat. Plants">
        <title>Single-cell RNA sequencing provides a high-resolution roadmap for understanding the multicellular compartmentation of specialized metabolism.</title>
        <authorList>
            <person name="Sun S."/>
            <person name="Shen X."/>
            <person name="Li Y."/>
            <person name="Li Y."/>
            <person name="Wang S."/>
            <person name="Li R."/>
            <person name="Zhang H."/>
            <person name="Shen G."/>
            <person name="Guo B."/>
            <person name="Wei J."/>
            <person name="Xu J."/>
            <person name="St-Pierre B."/>
            <person name="Chen S."/>
            <person name="Sun C."/>
        </authorList>
    </citation>
    <scope>NUCLEOTIDE SEQUENCE [LARGE SCALE GENOMIC DNA]</scope>
</reference>
<dbReference type="Proteomes" id="UP001060085">
    <property type="component" value="Linkage Group LG05"/>
</dbReference>
<keyword evidence="2" id="KW-1185">Reference proteome</keyword>
<proteinExistence type="predicted"/>
<gene>
    <name evidence="1" type="ORF">M9H77_22538</name>
</gene>
<evidence type="ECO:0000313" key="2">
    <source>
        <dbReference type="Proteomes" id="UP001060085"/>
    </source>
</evidence>
<sequence>MAMCENWQLFVHDGRHNHAIGVCSHRHTQAVKLTEKQLIQIEQFRKSHVPPRNILRFFREQNVGCSVSSQKIYNIVAKIKKNRMQGQNTVEEVLCLSTIQDYTVFYRNHEDSNMLSDIVVAHPTSIEMLRTWPYVLIMDTTYKTNNAFMRNEQATTYRWVLQQIKHLYFSNTMSTENQEDVCETMPKASLEFSRTKEKHNAKSNHIFYIISTGPISKVREMRRLAKGVLNLVLPEDPGVTLTSPPEVAVTKGRKKTDSIKRDKSHWEYVSIAHQKIQKLSGSVSGSGTRSGLLPVRVLGQDPVGEGDRHELLGKGQNFVFGDEHQWPEVRRGMLYELEHSTNLYVNLVGSEERVNELVHRINWLLGSTTMLPLYSYSDHPEGTLVISFLTEERHFIQLNDMCPIPPLHFQWIHYRSEWVSNWADSYQHRIADWNARVSRNRK</sequence>
<dbReference type="EMBL" id="CM044705">
    <property type="protein sequence ID" value="KAI5663215.1"/>
    <property type="molecule type" value="Genomic_DNA"/>
</dbReference>